<dbReference type="PANTHER" id="PTHR24276">
    <property type="entry name" value="POLYSERASE-RELATED"/>
    <property type="match status" value="1"/>
</dbReference>
<dbReference type="SUPFAM" id="SSF50494">
    <property type="entry name" value="Trypsin-like serine proteases"/>
    <property type="match status" value="1"/>
</dbReference>
<evidence type="ECO:0000256" key="6">
    <source>
        <dbReference type="SAM" id="SignalP"/>
    </source>
</evidence>
<evidence type="ECO:0000256" key="1">
    <source>
        <dbReference type="ARBA" id="ARBA00007664"/>
    </source>
</evidence>
<evidence type="ECO:0000256" key="5">
    <source>
        <dbReference type="ARBA" id="ARBA00023157"/>
    </source>
</evidence>
<dbReference type="Pfam" id="PF00089">
    <property type="entry name" value="Trypsin"/>
    <property type="match status" value="1"/>
</dbReference>
<protein>
    <recommendedName>
        <fullName evidence="7">Peptidase S1 domain-containing protein</fullName>
    </recommendedName>
</protein>
<dbReference type="InterPro" id="IPR001254">
    <property type="entry name" value="Trypsin_dom"/>
</dbReference>
<feature type="signal peptide" evidence="6">
    <location>
        <begin position="1"/>
        <end position="23"/>
    </location>
</feature>
<dbReference type="InterPro" id="IPR043504">
    <property type="entry name" value="Peptidase_S1_PA_chymotrypsin"/>
</dbReference>
<dbReference type="VEuPathDB" id="VectorBase:SCAU013996"/>
<reference evidence="8" key="1">
    <citation type="submission" date="2020-05" db="UniProtKB">
        <authorList>
            <consortium name="EnsemblMetazoa"/>
        </authorList>
    </citation>
    <scope>IDENTIFICATION</scope>
    <source>
        <strain evidence="8">USDA</strain>
    </source>
</reference>
<keyword evidence="5" id="KW-1015">Disulfide bond</keyword>
<keyword evidence="2" id="KW-0645">Protease</keyword>
<evidence type="ECO:0000256" key="2">
    <source>
        <dbReference type="ARBA" id="ARBA00022670"/>
    </source>
</evidence>
<dbReference type="CDD" id="cd00190">
    <property type="entry name" value="Tryp_SPc"/>
    <property type="match status" value="1"/>
</dbReference>
<dbReference type="GO" id="GO:0006508">
    <property type="term" value="P:proteolysis"/>
    <property type="evidence" value="ECO:0007669"/>
    <property type="project" value="UniProtKB-KW"/>
</dbReference>
<feature type="chain" id="PRO_5009327806" description="Peptidase S1 domain-containing protein" evidence="6">
    <location>
        <begin position="24"/>
        <end position="255"/>
    </location>
</feature>
<dbReference type="EnsemblMetazoa" id="SCAU013996-RA">
    <property type="protein sequence ID" value="SCAU013996-PA"/>
    <property type="gene ID" value="SCAU013996"/>
</dbReference>
<dbReference type="InterPro" id="IPR009003">
    <property type="entry name" value="Peptidase_S1_PA"/>
</dbReference>
<dbReference type="InterPro" id="IPR001314">
    <property type="entry name" value="Peptidase_S1A"/>
</dbReference>
<proteinExistence type="inferred from homology"/>
<dbReference type="STRING" id="35570.A0A1I8Q544"/>
<dbReference type="Proteomes" id="UP000095300">
    <property type="component" value="Unassembled WGS sequence"/>
</dbReference>
<dbReference type="PANTHER" id="PTHR24276:SF91">
    <property type="entry name" value="AT26814P-RELATED"/>
    <property type="match status" value="1"/>
</dbReference>
<keyword evidence="9" id="KW-1185">Reference proteome</keyword>
<dbReference type="PROSITE" id="PS00134">
    <property type="entry name" value="TRYPSIN_HIS"/>
    <property type="match status" value="1"/>
</dbReference>
<evidence type="ECO:0000256" key="4">
    <source>
        <dbReference type="ARBA" id="ARBA00022825"/>
    </source>
</evidence>
<evidence type="ECO:0000259" key="7">
    <source>
        <dbReference type="PROSITE" id="PS50240"/>
    </source>
</evidence>
<feature type="domain" description="Peptidase S1" evidence="7">
    <location>
        <begin position="32"/>
        <end position="254"/>
    </location>
</feature>
<comment type="similarity">
    <text evidence="1">Belongs to the peptidase S1 family.</text>
</comment>
<dbReference type="SMART" id="SM00020">
    <property type="entry name" value="Tryp_SPc"/>
    <property type="match status" value="1"/>
</dbReference>
<organism evidence="8 9">
    <name type="scientific">Stomoxys calcitrans</name>
    <name type="common">Stable fly</name>
    <name type="synonym">Conops calcitrans</name>
    <dbReference type="NCBI Taxonomy" id="35570"/>
    <lineage>
        <taxon>Eukaryota</taxon>
        <taxon>Metazoa</taxon>
        <taxon>Ecdysozoa</taxon>
        <taxon>Arthropoda</taxon>
        <taxon>Hexapoda</taxon>
        <taxon>Insecta</taxon>
        <taxon>Pterygota</taxon>
        <taxon>Neoptera</taxon>
        <taxon>Endopterygota</taxon>
        <taxon>Diptera</taxon>
        <taxon>Brachycera</taxon>
        <taxon>Muscomorpha</taxon>
        <taxon>Muscoidea</taxon>
        <taxon>Muscidae</taxon>
        <taxon>Stomoxys</taxon>
    </lineage>
</organism>
<name>A0A1I8Q544_STOCA</name>
<evidence type="ECO:0000313" key="8">
    <source>
        <dbReference type="EnsemblMetazoa" id="SCAU013996-PA"/>
    </source>
</evidence>
<keyword evidence="3" id="KW-0378">Hydrolase</keyword>
<dbReference type="FunFam" id="2.40.10.10:FF:000034">
    <property type="entry name" value="Eupolytin"/>
    <property type="match status" value="1"/>
</dbReference>
<dbReference type="GO" id="GO:0004252">
    <property type="term" value="F:serine-type endopeptidase activity"/>
    <property type="evidence" value="ECO:0007669"/>
    <property type="project" value="InterPro"/>
</dbReference>
<evidence type="ECO:0000313" key="9">
    <source>
        <dbReference type="Proteomes" id="UP000095300"/>
    </source>
</evidence>
<dbReference type="PRINTS" id="PR00722">
    <property type="entry name" value="CHYMOTRYPSIN"/>
</dbReference>
<dbReference type="PROSITE" id="PS50240">
    <property type="entry name" value="TRYPSIN_DOM"/>
    <property type="match status" value="1"/>
</dbReference>
<dbReference type="AlphaFoldDB" id="A0A1I8Q544"/>
<keyword evidence="4" id="KW-0720">Serine protease</keyword>
<sequence length="255" mass="27388">MTKRVLLIFCVLYLALGLREGEAQRPRPQPRIVGGLTAFKGSFPYQVSVQLNGGHICGGSIISKDYVLTAAHCVYEGQSDELVPISQLYIRAGSIFSNFGGQRRGVSEIKAHPSYNYPIDDIALLKLAQPLKLNKEVAAIDLATEEPTSGSELTISGWGRLSEGGSMPRVLQHTTLLGLSNEDCRKTVPIPGHVICVLHGVRQGMCDGDSGGPAVLDKKLVGVANFVDGQCGTSGPDGYASVPYYRDWILKNSSD</sequence>
<dbReference type="InterPro" id="IPR018114">
    <property type="entry name" value="TRYPSIN_HIS"/>
</dbReference>
<keyword evidence="6" id="KW-0732">Signal</keyword>
<dbReference type="Gene3D" id="2.40.10.10">
    <property type="entry name" value="Trypsin-like serine proteases"/>
    <property type="match status" value="1"/>
</dbReference>
<dbReference type="InterPro" id="IPR050430">
    <property type="entry name" value="Peptidase_S1"/>
</dbReference>
<evidence type="ECO:0000256" key="3">
    <source>
        <dbReference type="ARBA" id="ARBA00022801"/>
    </source>
</evidence>
<accession>A0A1I8Q544</accession>